<accession>A0ABL0DJU6</accession>
<evidence type="ECO:0000256" key="9">
    <source>
        <dbReference type="ARBA" id="ARBA00023002"/>
    </source>
</evidence>
<proteinExistence type="inferred from homology"/>
<evidence type="ECO:0000256" key="10">
    <source>
        <dbReference type="ARBA" id="ARBA00023004"/>
    </source>
</evidence>
<evidence type="ECO:0000256" key="5">
    <source>
        <dbReference type="ARBA" id="ARBA00022617"/>
    </source>
</evidence>
<dbReference type="InterPro" id="IPR002401">
    <property type="entry name" value="Cyt_P450_E_grp-I"/>
</dbReference>
<keyword evidence="11 13" id="KW-0503">Monooxygenase</keyword>
<evidence type="ECO:0000256" key="4">
    <source>
        <dbReference type="ARBA" id="ARBA00010617"/>
    </source>
</evidence>
<keyword evidence="8" id="KW-0492">Microsome</keyword>
<evidence type="ECO:0000256" key="13">
    <source>
        <dbReference type="RuleBase" id="RU000461"/>
    </source>
</evidence>
<keyword evidence="5 13" id="KW-0349">Heme</keyword>
<evidence type="ECO:0000256" key="11">
    <source>
        <dbReference type="ARBA" id="ARBA00023033"/>
    </source>
</evidence>
<evidence type="ECO:0000256" key="1">
    <source>
        <dbReference type="ARBA" id="ARBA00001971"/>
    </source>
</evidence>
<comment type="subcellular location">
    <subcellularLocation>
        <location evidence="3">Endoplasmic reticulum membrane</location>
        <topology evidence="3">Peripheral membrane protein</topology>
    </subcellularLocation>
    <subcellularLocation>
        <location evidence="2">Microsome membrane</location>
        <topology evidence="2">Peripheral membrane protein</topology>
    </subcellularLocation>
</comment>
<comment type="similarity">
    <text evidence="4 13">Belongs to the cytochrome P450 family.</text>
</comment>
<keyword evidence="15" id="KW-1185">Reference proteome</keyword>
<reference evidence="14" key="1">
    <citation type="submission" date="2025-05" db="UniProtKB">
        <authorList>
            <consortium name="EnsemblMetazoa"/>
        </authorList>
    </citation>
    <scope>IDENTIFICATION</scope>
</reference>
<evidence type="ECO:0000256" key="7">
    <source>
        <dbReference type="ARBA" id="ARBA00022824"/>
    </source>
</evidence>
<dbReference type="PANTHER" id="PTHR24291">
    <property type="entry name" value="CYTOCHROME P450 FAMILY 4"/>
    <property type="match status" value="1"/>
</dbReference>
<dbReference type="InterPro" id="IPR017972">
    <property type="entry name" value="Cyt_P450_CS"/>
</dbReference>
<evidence type="ECO:0000256" key="12">
    <source>
        <dbReference type="ARBA" id="ARBA00023136"/>
    </source>
</evidence>
<evidence type="ECO:0000313" key="14">
    <source>
        <dbReference type="EnsemblMetazoa" id="RPRC002974.P94"/>
    </source>
</evidence>
<name>A0ABL0DJU6_RHOPR</name>
<comment type="cofactor">
    <cofactor evidence="1">
        <name>heme</name>
        <dbReference type="ChEBI" id="CHEBI:30413"/>
    </cofactor>
</comment>
<evidence type="ECO:0008006" key="16">
    <source>
        <dbReference type="Google" id="ProtNLM"/>
    </source>
</evidence>
<dbReference type="InterPro" id="IPR050196">
    <property type="entry name" value="Cytochrome_P450_Monoox"/>
</dbReference>
<evidence type="ECO:0000256" key="3">
    <source>
        <dbReference type="ARBA" id="ARBA00004406"/>
    </source>
</evidence>
<dbReference type="InterPro" id="IPR036396">
    <property type="entry name" value="Cyt_P450_sf"/>
</dbReference>
<dbReference type="PROSITE" id="PS00086">
    <property type="entry name" value="CYTOCHROME_P450"/>
    <property type="match status" value="1"/>
</dbReference>
<dbReference type="EnsemblMetazoa" id="RPRC002974.R94">
    <property type="protein sequence ID" value="RPRC002974.P94"/>
    <property type="gene ID" value="RPRC002974"/>
</dbReference>
<dbReference type="Pfam" id="PF00067">
    <property type="entry name" value="p450"/>
    <property type="match status" value="1"/>
</dbReference>
<keyword evidence="10 13" id="KW-0408">Iron</keyword>
<dbReference type="EMBL" id="ACPB03018826">
    <property type="status" value="NOT_ANNOTATED_CDS"/>
    <property type="molecule type" value="Genomic_DNA"/>
</dbReference>
<keyword evidence="12" id="KW-0472">Membrane</keyword>
<sequence>MGIALKWQEEFPLFHKAYLMFYPLVMVYAPEAVQLVLSTKQKHLDKGKIYDTLLPMLGEGLITCKAAKWSRRRKLLTPAFHFNILETFFQVFQIRSNDFIEELKKGGITKQYKDICPFAKNLTLNIICETALGLPNEERKEQIEIVKAMQRLEEIAMYRCIYPWLLCDWVFKLTRAYRTHERKIHILNNFTDKVIKKRQEVLQTELELENDNTDGEKKNAILIDILLKLNSDGQSLRNEDIREEIKTFMFAGHNTTYLAISYCIYLLGRYPEVQKNAIEEVDTIFGDSKRDPTMDDLKQLKYLDRCIRDTLRLYPSVPVIGRRSSEDQPIGEYVIPKNSDVIIIPYIIHRNPKQFPDPERFNPDNFLPENVKGRHPYSYIPFSAGPRNCIGKRFADLVMLIAISWVLREFTIHSLHKQEDLKVLPKTILEPVHGLQVKLTPRR</sequence>
<dbReference type="PANTHER" id="PTHR24291:SF189">
    <property type="entry name" value="CYTOCHROME P450 4C3-RELATED"/>
    <property type="match status" value="1"/>
</dbReference>
<dbReference type="PRINTS" id="PR00463">
    <property type="entry name" value="EP450I"/>
</dbReference>
<dbReference type="Gene3D" id="1.10.630.10">
    <property type="entry name" value="Cytochrome P450"/>
    <property type="match status" value="1"/>
</dbReference>
<dbReference type="InterPro" id="IPR001128">
    <property type="entry name" value="Cyt_P450"/>
</dbReference>
<keyword evidence="9 13" id="KW-0560">Oxidoreductase</keyword>
<evidence type="ECO:0000256" key="8">
    <source>
        <dbReference type="ARBA" id="ARBA00022848"/>
    </source>
</evidence>
<dbReference type="SUPFAM" id="SSF48264">
    <property type="entry name" value="Cytochrome P450"/>
    <property type="match status" value="1"/>
</dbReference>
<dbReference type="PRINTS" id="PR00385">
    <property type="entry name" value="P450"/>
</dbReference>
<dbReference type="Proteomes" id="UP000015103">
    <property type="component" value="Unassembled WGS sequence"/>
</dbReference>
<evidence type="ECO:0000256" key="2">
    <source>
        <dbReference type="ARBA" id="ARBA00004174"/>
    </source>
</evidence>
<organism evidence="14 15">
    <name type="scientific">Rhodnius prolixus</name>
    <name type="common">Triatomid bug</name>
    <dbReference type="NCBI Taxonomy" id="13249"/>
    <lineage>
        <taxon>Eukaryota</taxon>
        <taxon>Metazoa</taxon>
        <taxon>Ecdysozoa</taxon>
        <taxon>Arthropoda</taxon>
        <taxon>Hexapoda</taxon>
        <taxon>Insecta</taxon>
        <taxon>Pterygota</taxon>
        <taxon>Neoptera</taxon>
        <taxon>Paraneoptera</taxon>
        <taxon>Hemiptera</taxon>
        <taxon>Heteroptera</taxon>
        <taxon>Panheteroptera</taxon>
        <taxon>Cimicomorpha</taxon>
        <taxon>Reduviidae</taxon>
        <taxon>Triatominae</taxon>
        <taxon>Rhodnius</taxon>
    </lineage>
</organism>
<keyword evidence="7" id="KW-0256">Endoplasmic reticulum</keyword>
<dbReference type="CDD" id="cd20628">
    <property type="entry name" value="CYP4"/>
    <property type="match status" value="1"/>
</dbReference>
<evidence type="ECO:0000256" key="6">
    <source>
        <dbReference type="ARBA" id="ARBA00022723"/>
    </source>
</evidence>
<protein>
    <recommendedName>
        <fullName evidence="16">Cytochrome</fullName>
    </recommendedName>
</protein>
<evidence type="ECO:0000313" key="15">
    <source>
        <dbReference type="Proteomes" id="UP000015103"/>
    </source>
</evidence>
<keyword evidence="6 13" id="KW-0479">Metal-binding</keyword>